<proteinExistence type="predicted"/>
<name>A0A2P7ZJM0_9PEZI</name>
<feature type="domain" description="T-SNARE coiled-coil homology" evidence="11">
    <location>
        <begin position="199"/>
        <end position="261"/>
    </location>
</feature>
<keyword evidence="3" id="KW-0813">Transport</keyword>
<evidence type="ECO:0000256" key="6">
    <source>
        <dbReference type="ARBA" id="ARBA00022989"/>
    </source>
</evidence>
<dbReference type="STRING" id="40998.A0A2P7ZJM0"/>
<feature type="region of interest" description="Disordered" evidence="9">
    <location>
        <begin position="83"/>
        <end position="188"/>
    </location>
</feature>
<dbReference type="GO" id="GO:0005768">
    <property type="term" value="C:endosome"/>
    <property type="evidence" value="ECO:0007669"/>
    <property type="project" value="UniProtKB-ARBA"/>
</dbReference>
<feature type="compositionally biased region" description="Polar residues" evidence="9">
    <location>
        <begin position="114"/>
        <end position="141"/>
    </location>
</feature>
<dbReference type="GO" id="GO:0061025">
    <property type="term" value="P:membrane fusion"/>
    <property type="evidence" value="ECO:0007669"/>
    <property type="project" value="UniProtKB-ARBA"/>
</dbReference>
<organism evidence="12 13">
    <name type="scientific">Elsinoe australis</name>
    <dbReference type="NCBI Taxonomy" id="40998"/>
    <lineage>
        <taxon>Eukaryota</taxon>
        <taxon>Fungi</taxon>
        <taxon>Dikarya</taxon>
        <taxon>Ascomycota</taxon>
        <taxon>Pezizomycotina</taxon>
        <taxon>Dothideomycetes</taxon>
        <taxon>Dothideomycetidae</taxon>
        <taxon>Myriangiales</taxon>
        <taxon>Elsinoaceae</taxon>
        <taxon>Elsinoe</taxon>
    </lineage>
</organism>
<dbReference type="GO" id="GO:0006896">
    <property type="term" value="P:Golgi to vacuole transport"/>
    <property type="evidence" value="ECO:0007669"/>
    <property type="project" value="UniProtKB-ARBA"/>
</dbReference>
<evidence type="ECO:0000256" key="1">
    <source>
        <dbReference type="ARBA" id="ARBA00004167"/>
    </source>
</evidence>
<feature type="compositionally biased region" description="Low complexity" evidence="9">
    <location>
        <begin position="89"/>
        <end position="103"/>
    </location>
</feature>
<dbReference type="SUPFAM" id="SSF58038">
    <property type="entry name" value="SNARE fusion complex"/>
    <property type="match status" value="1"/>
</dbReference>
<dbReference type="GO" id="GO:0015031">
    <property type="term" value="P:protein transport"/>
    <property type="evidence" value="ECO:0007669"/>
    <property type="project" value="UniProtKB-KW"/>
</dbReference>
<comment type="subcellular location">
    <subcellularLocation>
        <location evidence="2">Endomembrane system</location>
    </subcellularLocation>
    <subcellularLocation>
        <location evidence="1">Membrane</location>
        <topology evidence="1">Single-pass membrane protein</topology>
    </subcellularLocation>
</comment>
<comment type="caution">
    <text evidence="12">The sequence shown here is derived from an EMBL/GenBank/DDBJ whole genome shotgun (WGS) entry which is preliminary data.</text>
</comment>
<evidence type="ECO:0000256" key="10">
    <source>
        <dbReference type="SAM" id="Phobius"/>
    </source>
</evidence>
<reference evidence="12 13" key="1">
    <citation type="submission" date="2017-05" db="EMBL/GenBank/DDBJ databases">
        <title>Draft genome sequence of Elsinoe australis.</title>
        <authorList>
            <person name="Cheng Q."/>
        </authorList>
    </citation>
    <scope>NUCLEOTIDE SEQUENCE [LARGE SCALE GENOMIC DNA]</scope>
    <source>
        <strain evidence="12 13">NL1</strain>
    </source>
</reference>
<evidence type="ECO:0000256" key="2">
    <source>
        <dbReference type="ARBA" id="ARBA00004308"/>
    </source>
</evidence>
<dbReference type="EMBL" id="NHZQ01000177">
    <property type="protein sequence ID" value="PSK48407.1"/>
    <property type="molecule type" value="Genomic_DNA"/>
</dbReference>
<dbReference type="OrthoDB" id="244190at2759"/>
<dbReference type="PROSITE" id="PS50192">
    <property type="entry name" value="T_SNARE"/>
    <property type="match status" value="1"/>
</dbReference>
<dbReference type="FunFam" id="1.20.5.110:FF:000060">
    <property type="entry name" value="SNARE complex subunit (Syn8)"/>
    <property type="match status" value="1"/>
</dbReference>
<feature type="compositionally biased region" description="Basic and acidic residues" evidence="9">
    <location>
        <begin position="145"/>
        <end position="167"/>
    </location>
</feature>
<evidence type="ECO:0000313" key="13">
    <source>
        <dbReference type="Proteomes" id="UP000243723"/>
    </source>
</evidence>
<accession>A0A2P7ZJM0</accession>
<dbReference type="PANTHER" id="PTHR12791">
    <property type="entry name" value="GOLGI SNARE BET1-RELATED"/>
    <property type="match status" value="1"/>
</dbReference>
<protein>
    <recommendedName>
        <fullName evidence="11">t-SNARE coiled-coil homology domain-containing protein</fullName>
    </recommendedName>
</protein>
<keyword evidence="5" id="KW-0653">Protein transport</keyword>
<dbReference type="GO" id="GO:0016020">
    <property type="term" value="C:membrane"/>
    <property type="evidence" value="ECO:0007669"/>
    <property type="project" value="UniProtKB-SubCell"/>
</dbReference>
<evidence type="ECO:0000256" key="7">
    <source>
        <dbReference type="ARBA" id="ARBA00023054"/>
    </source>
</evidence>
<keyword evidence="13" id="KW-1185">Reference proteome</keyword>
<evidence type="ECO:0000313" key="12">
    <source>
        <dbReference type="EMBL" id="PSK48407.1"/>
    </source>
</evidence>
<evidence type="ECO:0000256" key="3">
    <source>
        <dbReference type="ARBA" id="ARBA00022448"/>
    </source>
</evidence>
<sequence length="289" mass="32428">MTTNPHQLFLLADHIKLSLLERQRAQSLDLDSSKQNSQILRSLESLRDGLEALERQKFDQEAAGEDITDLTDQIERLHTQYASLDSEFSPATPSTPSKSTSTPNDPNLSPDFSAAQSRPTRQQSMRSSSLRKTAKSPNTNAKAVRFRDDPSAEEERYRDDGGADEASRTALFDRPYSDEPESGLDQGSMDNQQIHAYHKQVLQDQDDQLDQLGLSIGRQRDLSIQMGNELDDQAVLLEEVDQGVDRHQGTLDRAKSRLGKISRQAKDNWSWVTIGCLILVLVLLIVLLK</sequence>
<dbReference type="CDD" id="cd15859">
    <property type="entry name" value="SNARE_SYN8"/>
    <property type="match status" value="1"/>
</dbReference>
<keyword evidence="6 10" id="KW-1133">Transmembrane helix</keyword>
<evidence type="ECO:0000259" key="11">
    <source>
        <dbReference type="PROSITE" id="PS50192"/>
    </source>
</evidence>
<dbReference type="InterPro" id="IPR000727">
    <property type="entry name" value="T_SNARE_dom"/>
</dbReference>
<dbReference type="Proteomes" id="UP000243723">
    <property type="component" value="Unassembled WGS sequence"/>
</dbReference>
<dbReference type="AlphaFoldDB" id="A0A2P7ZJM0"/>
<evidence type="ECO:0000256" key="8">
    <source>
        <dbReference type="ARBA" id="ARBA00023136"/>
    </source>
</evidence>
<feature type="transmembrane region" description="Helical" evidence="10">
    <location>
        <begin position="269"/>
        <end position="288"/>
    </location>
</feature>
<evidence type="ECO:0000256" key="5">
    <source>
        <dbReference type="ARBA" id="ARBA00022927"/>
    </source>
</evidence>
<keyword evidence="8 10" id="KW-0472">Membrane</keyword>
<evidence type="ECO:0000256" key="9">
    <source>
        <dbReference type="SAM" id="MobiDB-lite"/>
    </source>
</evidence>
<evidence type="ECO:0000256" key="4">
    <source>
        <dbReference type="ARBA" id="ARBA00022692"/>
    </source>
</evidence>
<dbReference type="Gene3D" id="1.20.5.110">
    <property type="match status" value="1"/>
</dbReference>
<keyword evidence="7" id="KW-0175">Coiled coil</keyword>
<dbReference type="SMART" id="SM00397">
    <property type="entry name" value="t_SNARE"/>
    <property type="match status" value="1"/>
</dbReference>
<gene>
    <name evidence="12" type="ORF">B9Z65_5583</name>
</gene>
<keyword evidence="4 10" id="KW-0812">Transmembrane</keyword>